<gene>
    <name evidence="1" type="ORF">OOZ53_17560</name>
</gene>
<dbReference type="EMBL" id="JAPJZH010000011">
    <property type="protein sequence ID" value="MDA4847171.1"/>
    <property type="molecule type" value="Genomic_DNA"/>
</dbReference>
<organism evidence="1 2">
    <name type="scientific">Hoeflea poritis</name>
    <dbReference type="NCBI Taxonomy" id="2993659"/>
    <lineage>
        <taxon>Bacteria</taxon>
        <taxon>Pseudomonadati</taxon>
        <taxon>Pseudomonadota</taxon>
        <taxon>Alphaproteobacteria</taxon>
        <taxon>Hyphomicrobiales</taxon>
        <taxon>Rhizobiaceae</taxon>
        <taxon>Hoeflea</taxon>
    </lineage>
</organism>
<name>A0ABT4VR45_9HYPH</name>
<dbReference type="InterPro" id="IPR038293">
    <property type="entry name" value="ATPase_inh_sub_z_sf"/>
</dbReference>
<evidence type="ECO:0000313" key="2">
    <source>
        <dbReference type="Proteomes" id="UP001148313"/>
    </source>
</evidence>
<dbReference type="RefSeq" id="WP_271090978.1">
    <property type="nucleotide sequence ID" value="NZ_JAPJZH010000011.1"/>
</dbReference>
<reference evidence="1" key="1">
    <citation type="submission" date="2022-11" db="EMBL/GenBank/DDBJ databases">
        <title>Hoeflea poritis sp. nov., isolated from scleractinian coral Porites lutea.</title>
        <authorList>
            <person name="Zhang G."/>
            <person name="Wei Q."/>
            <person name="Cai L."/>
        </authorList>
    </citation>
    <scope>NUCLEOTIDE SEQUENCE</scope>
    <source>
        <strain evidence="1">E7-10</strain>
    </source>
</reference>
<keyword evidence="2" id="KW-1185">Reference proteome</keyword>
<dbReference type="Pfam" id="PF07345">
    <property type="entry name" value="ATPaseInh_sub_z"/>
    <property type="match status" value="1"/>
</dbReference>
<accession>A0ABT4VR45</accession>
<protein>
    <submittedName>
        <fullName evidence="1">ATPase inhibitor subunit zeta</fullName>
    </submittedName>
</protein>
<dbReference type="Gene3D" id="1.10.790.20">
    <property type="entry name" value="Domain of unknown function DUF1476"/>
    <property type="match status" value="1"/>
</dbReference>
<proteinExistence type="predicted"/>
<dbReference type="Proteomes" id="UP001148313">
    <property type="component" value="Unassembled WGS sequence"/>
</dbReference>
<evidence type="ECO:0000313" key="1">
    <source>
        <dbReference type="EMBL" id="MDA4847171.1"/>
    </source>
</evidence>
<comment type="caution">
    <text evidence="1">The sequence shown here is derived from an EMBL/GenBank/DDBJ whole genome shotgun (WGS) entry which is preliminary data.</text>
</comment>
<dbReference type="InterPro" id="IPR009945">
    <property type="entry name" value="ATPase_inh_sub_z"/>
</dbReference>
<sequence>MTTHDIEFATRGQVNARRNYLMGIWAGRMLGLSDRDLADYVRDVMASDFLEPGPQDVVRKVQRDLYGIGTEISEVEVLRQLQMTERSVRAELLTTD</sequence>